<evidence type="ECO:0000313" key="1">
    <source>
        <dbReference type="EMBL" id="KZE45686.1"/>
    </source>
</evidence>
<dbReference type="PATRIC" id="fig|189381.11.peg.3438"/>
<comment type="caution">
    <text evidence="1">The sequence shown here is derived from an EMBL/GenBank/DDBJ whole genome shotgun (WGS) entry which is preliminary data.</text>
</comment>
<gene>
    <name evidence="1" type="ORF">AV649_05800</name>
</gene>
<dbReference type="EMBL" id="LQQY01000034">
    <property type="protein sequence ID" value="KZE45686.1"/>
    <property type="molecule type" value="Genomic_DNA"/>
</dbReference>
<accession>A0A163JSV4</accession>
<sequence length="79" mass="8791">MLTMSESGIHRLQDTAILSACEPTFRASLIKNVFQRYWKMSVPVHRAKQGGTTGADPFVLFLDEGSAFFIFGYSGGMNR</sequence>
<dbReference type="Proteomes" id="UP000076510">
    <property type="component" value="Unassembled WGS sequence"/>
</dbReference>
<dbReference type="AlphaFoldDB" id="A0A163JSV4"/>
<name>A0A163JSV4_9BACI</name>
<proteinExistence type="predicted"/>
<evidence type="ECO:0000313" key="2">
    <source>
        <dbReference type="Proteomes" id="UP000076510"/>
    </source>
</evidence>
<protein>
    <submittedName>
        <fullName evidence="1">Uncharacterized protein</fullName>
    </submittedName>
</protein>
<reference evidence="2" key="1">
    <citation type="submission" date="2016-01" db="EMBL/GenBank/DDBJ databases">
        <title>Whole genome sequencing of Bhargavaea cecembensis T14.</title>
        <authorList>
            <person name="Hong K.W."/>
        </authorList>
    </citation>
    <scope>NUCLEOTIDE SEQUENCE [LARGE SCALE GENOMIC DNA]</scope>
    <source>
        <strain evidence="2">M19</strain>
    </source>
</reference>
<organism evidence="1 2">
    <name type="scientific">Rossellomorea marisflavi</name>
    <dbReference type="NCBI Taxonomy" id="189381"/>
    <lineage>
        <taxon>Bacteria</taxon>
        <taxon>Bacillati</taxon>
        <taxon>Bacillota</taxon>
        <taxon>Bacilli</taxon>
        <taxon>Bacillales</taxon>
        <taxon>Bacillaceae</taxon>
        <taxon>Rossellomorea</taxon>
    </lineage>
</organism>